<proteinExistence type="predicted"/>
<dbReference type="EMBL" id="JACJRF010000025">
    <property type="protein sequence ID" value="MBD2345494.1"/>
    <property type="molecule type" value="Genomic_DNA"/>
</dbReference>
<reference evidence="1 2" key="1">
    <citation type="journal article" date="2020" name="ISME J.">
        <title>Comparative genomics reveals insights into cyanobacterial evolution and habitat adaptation.</title>
        <authorList>
            <person name="Chen M.Y."/>
            <person name="Teng W.K."/>
            <person name="Zhao L."/>
            <person name="Hu C.X."/>
            <person name="Zhou Y.K."/>
            <person name="Han B.P."/>
            <person name="Song L.R."/>
            <person name="Shu W.S."/>
        </authorList>
    </citation>
    <scope>NUCLEOTIDE SEQUENCE [LARGE SCALE GENOMIC DNA]</scope>
    <source>
        <strain evidence="1 2">FACHB-260</strain>
    </source>
</reference>
<comment type="caution">
    <text evidence="1">The sequence shown here is derived from an EMBL/GenBank/DDBJ whole genome shotgun (WGS) entry which is preliminary data.</text>
</comment>
<keyword evidence="2" id="KW-1185">Reference proteome</keyword>
<dbReference type="InterPro" id="IPR026411">
    <property type="entry name" value="Cyanosort_A_assoc"/>
</dbReference>
<evidence type="ECO:0000313" key="2">
    <source>
        <dbReference type="Proteomes" id="UP000607281"/>
    </source>
</evidence>
<accession>A0ABR8CSZ6</accession>
<dbReference type="Proteomes" id="UP000607281">
    <property type="component" value="Unassembled WGS sequence"/>
</dbReference>
<dbReference type="NCBIfam" id="TIGR04153">
    <property type="entry name" value="cyanosortA_assc"/>
    <property type="match status" value="1"/>
</dbReference>
<sequence>MYWKETRIKFLALIFGAGILVLGKSIFFPNTDKPKINTFVFPQEVPLGEWQASVAIPVKSLTKENLDSSTQKHYRYFKNNLPLDIQMRYLENFYHADIGVYIKHNLGIESPTVVRQKKEVGYYGVGIDKQTAYLSSCINPRGGSTFTHPQFRNNRFSEDINLNRIMPILMGQEALLDKRCLWVHLSIPLGNSSPEEAYQLLEKAWFSWYQWWQPRFPKL</sequence>
<organism evidence="1 2">
    <name type="scientific">Anabaena subtropica FACHB-260</name>
    <dbReference type="NCBI Taxonomy" id="2692884"/>
    <lineage>
        <taxon>Bacteria</taxon>
        <taxon>Bacillati</taxon>
        <taxon>Cyanobacteriota</taxon>
        <taxon>Cyanophyceae</taxon>
        <taxon>Nostocales</taxon>
        <taxon>Nostocaceae</taxon>
        <taxon>Anabaena</taxon>
    </lineage>
</organism>
<gene>
    <name evidence="1" type="ORF">H6G18_15255</name>
</gene>
<dbReference type="RefSeq" id="WP_190407928.1">
    <property type="nucleotide sequence ID" value="NZ_JACJRF010000025.1"/>
</dbReference>
<evidence type="ECO:0000313" key="1">
    <source>
        <dbReference type="EMBL" id="MBD2345494.1"/>
    </source>
</evidence>
<name>A0ABR8CSZ6_9NOST</name>
<protein>
    <submittedName>
        <fullName evidence="1">Cyanoexosortase A system-associated protein</fullName>
    </submittedName>
</protein>